<evidence type="ECO:0000313" key="8">
    <source>
        <dbReference type="Proteomes" id="UP000054359"/>
    </source>
</evidence>
<feature type="region of interest" description="Disordered" evidence="5">
    <location>
        <begin position="91"/>
        <end position="117"/>
    </location>
</feature>
<comment type="subcellular location">
    <subcellularLocation>
        <location evidence="1">Cytoplasm</location>
    </subcellularLocation>
</comment>
<reference evidence="7 8" key="1">
    <citation type="submission" date="2013-11" db="EMBL/GenBank/DDBJ databases">
        <title>Genome sequencing of Stegodyphus mimosarum.</title>
        <authorList>
            <person name="Bechsgaard J."/>
        </authorList>
    </citation>
    <scope>NUCLEOTIDE SEQUENCE [LARGE SCALE GENOMIC DNA]</scope>
</reference>
<dbReference type="Gene3D" id="2.30.42.10">
    <property type="match status" value="1"/>
</dbReference>
<dbReference type="STRING" id="407821.A0A087UM91"/>
<evidence type="ECO:0000256" key="5">
    <source>
        <dbReference type="SAM" id="MobiDB-lite"/>
    </source>
</evidence>
<dbReference type="SMART" id="SM00228">
    <property type="entry name" value="PDZ"/>
    <property type="match status" value="1"/>
</dbReference>
<dbReference type="Proteomes" id="UP000054359">
    <property type="component" value="Unassembled WGS sequence"/>
</dbReference>
<dbReference type="Pfam" id="PF00595">
    <property type="entry name" value="PDZ"/>
    <property type="match status" value="1"/>
</dbReference>
<dbReference type="PANTHER" id="PTHR24217">
    <property type="entry name" value="PUTATIVE-RELATED"/>
    <property type="match status" value="1"/>
</dbReference>
<keyword evidence="8" id="KW-1185">Reference proteome</keyword>
<dbReference type="GO" id="GO:0005634">
    <property type="term" value="C:nucleus"/>
    <property type="evidence" value="ECO:0007669"/>
    <property type="project" value="TreeGrafter"/>
</dbReference>
<feature type="region of interest" description="Disordered" evidence="5">
    <location>
        <begin position="171"/>
        <end position="236"/>
    </location>
</feature>
<evidence type="ECO:0000256" key="3">
    <source>
        <dbReference type="ARBA" id="ARBA00022553"/>
    </source>
</evidence>
<dbReference type="InterPro" id="IPR036034">
    <property type="entry name" value="PDZ_sf"/>
</dbReference>
<dbReference type="GO" id="GO:0030018">
    <property type="term" value="C:Z disc"/>
    <property type="evidence" value="ECO:0007669"/>
    <property type="project" value="TreeGrafter"/>
</dbReference>
<proteinExistence type="inferred from homology"/>
<dbReference type="PROSITE" id="PS50106">
    <property type="entry name" value="PDZ"/>
    <property type="match status" value="1"/>
</dbReference>
<name>A0A087UM91_STEMI</name>
<dbReference type="GO" id="GO:0032233">
    <property type="term" value="P:positive regulation of actin filament bundle assembly"/>
    <property type="evidence" value="ECO:0007669"/>
    <property type="project" value="TreeGrafter"/>
</dbReference>
<organism evidence="7 8">
    <name type="scientific">Stegodyphus mimosarum</name>
    <name type="common">African social velvet spider</name>
    <dbReference type="NCBI Taxonomy" id="407821"/>
    <lineage>
        <taxon>Eukaryota</taxon>
        <taxon>Metazoa</taxon>
        <taxon>Ecdysozoa</taxon>
        <taxon>Arthropoda</taxon>
        <taxon>Chelicerata</taxon>
        <taxon>Arachnida</taxon>
        <taxon>Araneae</taxon>
        <taxon>Araneomorphae</taxon>
        <taxon>Entelegynae</taxon>
        <taxon>Eresoidea</taxon>
        <taxon>Eresidae</taxon>
        <taxon>Stegodyphus</taxon>
    </lineage>
</organism>
<evidence type="ECO:0000256" key="4">
    <source>
        <dbReference type="ARBA" id="ARBA00038161"/>
    </source>
</evidence>
<dbReference type="GO" id="GO:0015629">
    <property type="term" value="C:actin cytoskeleton"/>
    <property type="evidence" value="ECO:0007669"/>
    <property type="project" value="TreeGrafter"/>
</dbReference>
<dbReference type="AlphaFoldDB" id="A0A087UM91"/>
<sequence length="236" mass="25911">MTGRKDQLSVLLSGGFPWGFRLQGGAGTGLPLVVSKVRRKSKAYKRLCEGDLILSVNGKPCHNLTYDQVMEIADKSGTDLTLQVLRQESDKENLAPQLPASSEAAKEPLHSVTKLENGSLTNEVLSVKETSTKITKETEGMRIKSAVLLPDIDFAATDKILENFTSTKLMEDKGETAEKETTCTEPFPPFSELLQTSQGPPKPPRSPIDLSTSSKTEEVSQDDNTYIKTTTERKHE</sequence>
<keyword evidence="3" id="KW-0597">Phosphoprotein</keyword>
<dbReference type="InterPro" id="IPR001478">
    <property type="entry name" value="PDZ"/>
</dbReference>
<evidence type="ECO:0000259" key="6">
    <source>
        <dbReference type="PROSITE" id="PS50106"/>
    </source>
</evidence>
<feature type="non-terminal residue" evidence="7">
    <location>
        <position position="236"/>
    </location>
</feature>
<dbReference type="EMBL" id="KK120532">
    <property type="protein sequence ID" value="KFM78480.1"/>
    <property type="molecule type" value="Genomic_DNA"/>
</dbReference>
<gene>
    <name evidence="7" type="ORF">X975_17138</name>
</gene>
<feature type="compositionally biased region" description="Basic and acidic residues" evidence="5">
    <location>
        <begin position="171"/>
        <end position="182"/>
    </location>
</feature>
<dbReference type="InterPro" id="IPR051976">
    <property type="entry name" value="Synaptopodin_domain"/>
</dbReference>
<evidence type="ECO:0000256" key="2">
    <source>
        <dbReference type="ARBA" id="ARBA00022490"/>
    </source>
</evidence>
<evidence type="ECO:0000256" key="1">
    <source>
        <dbReference type="ARBA" id="ARBA00004496"/>
    </source>
</evidence>
<evidence type="ECO:0000313" key="7">
    <source>
        <dbReference type="EMBL" id="KFM78480.1"/>
    </source>
</evidence>
<feature type="domain" description="PDZ" evidence="6">
    <location>
        <begin position="13"/>
        <end position="88"/>
    </location>
</feature>
<dbReference type="OrthoDB" id="300641at2759"/>
<accession>A0A087UM91</accession>
<dbReference type="GO" id="GO:0003779">
    <property type="term" value="F:actin binding"/>
    <property type="evidence" value="ECO:0007669"/>
    <property type="project" value="TreeGrafter"/>
</dbReference>
<dbReference type="SUPFAM" id="SSF50156">
    <property type="entry name" value="PDZ domain-like"/>
    <property type="match status" value="1"/>
</dbReference>
<protein>
    <submittedName>
        <fullName evidence="7">Synaptopodin-2</fullName>
    </submittedName>
</protein>
<keyword evidence="2" id="KW-0963">Cytoplasm</keyword>
<dbReference type="PANTHER" id="PTHR24217:SF0">
    <property type="entry name" value="PDZ DOMAIN-CONTAINING PROTEIN"/>
    <property type="match status" value="1"/>
</dbReference>
<comment type="similarity">
    <text evidence="4">Belongs to the synaptopodin family.</text>
</comment>